<dbReference type="Pfam" id="PF07540">
    <property type="entry name" value="NOC3p"/>
    <property type="match status" value="1"/>
</dbReference>
<proteinExistence type="predicted"/>
<evidence type="ECO:0000313" key="4">
    <source>
        <dbReference type="Proteomes" id="UP001189429"/>
    </source>
</evidence>
<feature type="domain" description="Nucleolar complex-associated protein 3 N-terminal" evidence="2">
    <location>
        <begin position="57"/>
        <end position="147"/>
    </location>
</feature>
<dbReference type="InterPro" id="IPR016903">
    <property type="entry name" value="Nucleolar_cplx-assoc_3"/>
</dbReference>
<gene>
    <name evidence="3" type="ORF">PCOR1329_LOCUS79969</name>
</gene>
<accession>A0ABN9XYF4</accession>
<dbReference type="PANTHER" id="PTHR14428">
    <property type="entry name" value="NUCLEOLAR COMPLEX PROTEIN 3"/>
    <property type="match status" value="1"/>
</dbReference>
<protein>
    <recommendedName>
        <fullName evidence="2">Nucleolar complex-associated protein 3 N-terminal domain-containing protein</fullName>
    </recommendedName>
</protein>
<evidence type="ECO:0000256" key="1">
    <source>
        <dbReference type="SAM" id="MobiDB-lite"/>
    </source>
</evidence>
<dbReference type="InterPro" id="IPR011501">
    <property type="entry name" value="Noc3_N"/>
</dbReference>
<keyword evidence="4" id="KW-1185">Reference proteome</keyword>
<name>A0ABN9XYF4_9DINO</name>
<feature type="region of interest" description="Disordered" evidence="1">
    <location>
        <begin position="235"/>
        <end position="255"/>
    </location>
</feature>
<evidence type="ECO:0000259" key="2">
    <source>
        <dbReference type="Pfam" id="PF07540"/>
    </source>
</evidence>
<organism evidence="3 4">
    <name type="scientific">Prorocentrum cordatum</name>
    <dbReference type="NCBI Taxonomy" id="2364126"/>
    <lineage>
        <taxon>Eukaryota</taxon>
        <taxon>Sar</taxon>
        <taxon>Alveolata</taxon>
        <taxon>Dinophyceae</taxon>
        <taxon>Prorocentrales</taxon>
        <taxon>Prorocentraceae</taxon>
        <taxon>Prorocentrum</taxon>
    </lineage>
</organism>
<comment type="caution">
    <text evidence="3">The sequence shown here is derived from an EMBL/GenBank/DDBJ whole genome shotgun (WGS) entry which is preliminary data.</text>
</comment>
<evidence type="ECO:0000313" key="3">
    <source>
        <dbReference type="EMBL" id="CAK0903755.1"/>
    </source>
</evidence>
<dbReference type="PANTHER" id="PTHR14428:SF5">
    <property type="entry name" value="NUCLEOLAR COMPLEX PROTEIN 3 HOMOLOG"/>
    <property type="match status" value="1"/>
</dbReference>
<sequence>MLEAKRAQQAEKKAYAEQKAAEAAGQALKGKASAKVALSKGAADLLARCQKGGPISERQVLATVAERVTADPEKDLDLFAVFFELGQKGSDARTRQLALLSAVAVFQDLVPGYRIRELSEAEKETKLSKQVLSMQKHEMDLLQVYRKLLPALEAAMKSDPLAMAPALASLVRAAADFNYAQRLLGTAVKHANSDHEPVRRVVAEALQETVKADQRLDASREVVLAVGRLAQGVSASAGRPGRRAGGAAGDDPSGSQRYTGLRRELLAVLLHLPVGRAEAAQLRGHSDIMDDVAEADDEVKRNLTESSISHGVEHLRKAEAELLYEVFVVYLRILRQRHLHARELLATVLAGLARWGQHVNLELLLEILAELRHTVQDALTQGNELVAMQGLNCALVLLGGQGRALITDATWLGDSMASALVLALPSLHSAHSESAQWPPPRCFSVDDGRSLRASERELAGALEGDSMPALVLRCLEAALRCPQGYGKASDSALAGLIERLFLLALGADPHVALAMLREASLLLRKHHRLHTLLDEEGGLFGLGGVTDKAVTVLWHLQALAFSLAPECARAAKALPTAIPSKRAVIADLFPSRDSRAWLAAEFLQHLAGLSRAPRPARQRATKAARRAKFLAQEELEGICRVGL</sequence>
<dbReference type="EMBL" id="CAUYUJ010021282">
    <property type="protein sequence ID" value="CAK0903755.1"/>
    <property type="molecule type" value="Genomic_DNA"/>
</dbReference>
<reference evidence="3" key="1">
    <citation type="submission" date="2023-10" db="EMBL/GenBank/DDBJ databases">
        <authorList>
            <person name="Chen Y."/>
            <person name="Shah S."/>
            <person name="Dougan E. K."/>
            <person name="Thang M."/>
            <person name="Chan C."/>
        </authorList>
    </citation>
    <scope>NUCLEOTIDE SEQUENCE [LARGE SCALE GENOMIC DNA]</scope>
</reference>
<dbReference type="Proteomes" id="UP001189429">
    <property type="component" value="Unassembled WGS sequence"/>
</dbReference>